<dbReference type="InParanoid" id="A7RN32"/>
<dbReference type="EMBL" id="DS469522">
    <property type="protein sequence ID" value="EDO47064.1"/>
    <property type="molecule type" value="Genomic_DNA"/>
</dbReference>
<evidence type="ECO:0000313" key="1">
    <source>
        <dbReference type="EMBL" id="EDO47064.1"/>
    </source>
</evidence>
<gene>
    <name evidence="1" type="ORF">NEMVEDRAFT_v1g87435</name>
</gene>
<dbReference type="OrthoDB" id="2428896at2759"/>
<proteinExistence type="predicted"/>
<dbReference type="HOGENOM" id="CLU_149549_0_0_1"/>
<evidence type="ECO:0000313" key="2">
    <source>
        <dbReference type="Proteomes" id="UP000001593"/>
    </source>
</evidence>
<dbReference type="eggNOG" id="ENOG502S9UG">
    <property type="taxonomic scope" value="Eukaryota"/>
</dbReference>
<dbReference type="Proteomes" id="UP000001593">
    <property type="component" value="Unassembled WGS sequence"/>
</dbReference>
<organism evidence="1 2">
    <name type="scientific">Nematostella vectensis</name>
    <name type="common">Starlet sea anemone</name>
    <dbReference type="NCBI Taxonomy" id="45351"/>
    <lineage>
        <taxon>Eukaryota</taxon>
        <taxon>Metazoa</taxon>
        <taxon>Cnidaria</taxon>
        <taxon>Anthozoa</taxon>
        <taxon>Hexacorallia</taxon>
        <taxon>Actiniaria</taxon>
        <taxon>Edwardsiidae</taxon>
        <taxon>Nematostella</taxon>
    </lineage>
</organism>
<dbReference type="AlphaFoldDB" id="A7RN32"/>
<reference evidence="1 2" key="1">
    <citation type="journal article" date="2007" name="Science">
        <title>Sea anemone genome reveals ancestral eumetazoan gene repertoire and genomic organization.</title>
        <authorList>
            <person name="Putnam N.H."/>
            <person name="Srivastava M."/>
            <person name="Hellsten U."/>
            <person name="Dirks B."/>
            <person name="Chapman J."/>
            <person name="Salamov A."/>
            <person name="Terry A."/>
            <person name="Shapiro H."/>
            <person name="Lindquist E."/>
            <person name="Kapitonov V.V."/>
            <person name="Jurka J."/>
            <person name="Genikhovich G."/>
            <person name="Grigoriev I.V."/>
            <person name="Lucas S.M."/>
            <person name="Steele R.E."/>
            <person name="Finnerty J.R."/>
            <person name="Technau U."/>
            <person name="Martindale M.Q."/>
            <person name="Rokhsar D.S."/>
        </authorList>
    </citation>
    <scope>NUCLEOTIDE SEQUENCE [LARGE SCALE GENOMIC DNA]</scope>
    <source>
        <strain evidence="2">CH2 X CH6</strain>
    </source>
</reference>
<name>A7RN32_NEMVE</name>
<sequence>MFFSCFRPPHSAKSQAELTDIYNEEVAKVTRYERPLQGFDKKIGPLKHDGVLVETKSGKTYLVHKGKGFGIASDTVVVEMNKMPPNWDKLDSRNGLPGETVSDFVKRGGKNYNLLWDNCQDATKRNM</sequence>
<accession>A7RN32</accession>
<dbReference type="OMA" id="ARHMSNK"/>
<dbReference type="KEGG" id="nve:5519152"/>
<keyword evidence="2" id="KW-1185">Reference proteome</keyword>
<feature type="non-terminal residue" evidence="1">
    <location>
        <position position="1"/>
    </location>
</feature>
<protein>
    <submittedName>
        <fullName evidence="1">Uncharacterized protein</fullName>
    </submittedName>
</protein>
<dbReference type="PhylomeDB" id="A7RN32"/>